<feature type="domain" description="RING-type" evidence="26">
    <location>
        <begin position="216"/>
        <end position="457"/>
    </location>
</feature>
<evidence type="ECO:0000256" key="13">
    <source>
        <dbReference type="ARBA" id="ARBA00022833"/>
    </source>
</evidence>
<dbReference type="Gene3D" id="3.10.110.10">
    <property type="entry name" value="Ubiquitin Conjugating Enzyme"/>
    <property type="match status" value="1"/>
</dbReference>
<evidence type="ECO:0000256" key="5">
    <source>
        <dbReference type="ARBA" id="ARBA00012251"/>
    </source>
</evidence>
<evidence type="ECO:0000256" key="23">
    <source>
        <dbReference type="SAM" id="MobiDB-lite"/>
    </source>
</evidence>
<dbReference type="InterPro" id="IPR017907">
    <property type="entry name" value="Znf_RING_CS"/>
</dbReference>
<evidence type="ECO:0000259" key="26">
    <source>
        <dbReference type="PROSITE" id="PS51873"/>
    </source>
</evidence>
<dbReference type="Pfam" id="PF26200">
    <property type="entry name" value="Rcat_RNF216"/>
    <property type="match status" value="1"/>
</dbReference>
<dbReference type="Pfam" id="PF05773">
    <property type="entry name" value="RWD"/>
    <property type="match status" value="1"/>
</dbReference>
<comment type="pathway">
    <text evidence="4">Protein modification; protein ubiquitination.</text>
</comment>
<dbReference type="GO" id="GO:0016567">
    <property type="term" value="P:protein ubiquitination"/>
    <property type="evidence" value="ECO:0007669"/>
    <property type="project" value="InterPro"/>
</dbReference>
<dbReference type="Ensembl" id="ENSCAFT00030004769.1">
    <property type="protein sequence ID" value="ENSCAFP00030004242.1"/>
    <property type="gene ID" value="ENSCAFG00030002581.1"/>
</dbReference>
<reference evidence="27" key="1">
    <citation type="submission" date="2019-03" db="EMBL/GenBank/DDBJ databases">
        <authorList>
            <person name="Warren W.C."/>
            <person name="Johnson G.S."/>
        </authorList>
    </citation>
    <scope>NUCLEOTIDE SEQUENCE [LARGE SCALE GENOMIC DNA]</scope>
    <source>
        <strain evidence="27">Basenji</strain>
    </source>
</reference>
<evidence type="ECO:0000256" key="19">
    <source>
        <dbReference type="ARBA" id="ARBA00062346"/>
    </source>
</evidence>
<evidence type="ECO:0000256" key="11">
    <source>
        <dbReference type="ARBA" id="ARBA00022771"/>
    </source>
</evidence>
<keyword evidence="9" id="KW-0479">Metal-binding</keyword>
<evidence type="ECO:0000256" key="21">
    <source>
        <dbReference type="ARBA" id="ARBA00075528"/>
    </source>
</evidence>
<evidence type="ECO:0000256" key="22">
    <source>
        <dbReference type="PROSITE-ProRule" id="PRU00175"/>
    </source>
</evidence>
<dbReference type="FunFam" id="2.20.25.20:FF:000007">
    <property type="entry name" value="RBR-type E3 ubiquitin transferase"/>
    <property type="match status" value="1"/>
</dbReference>
<keyword evidence="16" id="KW-0804">Transcription</keyword>
<dbReference type="CDD" id="cd23820">
    <property type="entry name" value="RWD_RNF14"/>
    <property type="match status" value="1"/>
</dbReference>
<dbReference type="GO" id="GO:0060828">
    <property type="term" value="P:regulation of canonical Wnt signaling pathway"/>
    <property type="evidence" value="ECO:0007669"/>
    <property type="project" value="UniProtKB-ARBA"/>
</dbReference>
<keyword evidence="15" id="KW-0805">Transcription regulation</keyword>
<gene>
    <name evidence="27" type="primary">RNF14</name>
</gene>
<keyword evidence="8" id="KW-0808">Transferase</keyword>
<keyword evidence="10" id="KW-0677">Repeat</keyword>
<dbReference type="SUPFAM" id="SSF57850">
    <property type="entry name" value="RING/U-box"/>
    <property type="match status" value="3"/>
</dbReference>
<evidence type="ECO:0000256" key="4">
    <source>
        <dbReference type="ARBA" id="ARBA00004906"/>
    </source>
</evidence>
<keyword evidence="7" id="KW-0597">Phosphoprotein</keyword>
<accession>A0A8C0MA56</accession>
<feature type="domain" description="RING-type" evidence="24">
    <location>
        <begin position="220"/>
        <end position="265"/>
    </location>
</feature>
<dbReference type="InterPro" id="IPR006575">
    <property type="entry name" value="RWD_dom"/>
</dbReference>
<evidence type="ECO:0000256" key="16">
    <source>
        <dbReference type="ARBA" id="ARBA00023163"/>
    </source>
</evidence>
<proteinExistence type="inferred from homology"/>
<evidence type="ECO:0000313" key="28">
    <source>
        <dbReference type="Proteomes" id="UP000694429"/>
    </source>
</evidence>
<dbReference type="InterPro" id="IPR016135">
    <property type="entry name" value="UBQ-conjugating_enzyme/RWD"/>
</dbReference>
<evidence type="ECO:0000256" key="18">
    <source>
        <dbReference type="ARBA" id="ARBA00044508"/>
    </source>
</evidence>
<dbReference type="FunFam" id="3.10.110.10:FF:000049">
    <property type="entry name" value="RBR-type E3 ubiquitin transferase"/>
    <property type="match status" value="1"/>
</dbReference>
<dbReference type="CDD" id="cd20341">
    <property type="entry name" value="BRcat_RBR_RNF14"/>
    <property type="match status" value="1"/>
</dbReference>
<evidence type="ECO:0000259" key="25">
    <source>
        <dbReference type="PROSITE" id="PS50908"/>
    </source>
</evidence>
<dbReference type="SUPFAM" id="SSF54495">
    <property type="entry name" value="UBC-like"/>
    <property type="match status" value="1"/>
</dbReference>
<dbReference type="PANTHER" id="PTHR11685">
    <property type="entry name" value="RBR FAMILY RING FINGER AND IBR DOMAIN-CONTAINING"/>
    <property type="match status" value="1"/>
</dbReference>
<dbReference type="Proteomes" id="UP000694429">
    <property type="component" value="Chromosome 2"/>
</dbReference>
<feature type="region of interest" description="Disordered" evidence="23">
    <location>
        <begin position="155"/>
        <end position="176"/>
    </location>
</feature>
<dbReference type="GO" id="GO:0061630">
    <property type="term" value="F:ubiquitin protein ligase activity"/>
    <property type="evidence" value="ECO:0007669"/>
    <property type="project" value="UniProtKB-EC"/>
</dbReference>
<evidence type="ECO:0000256" key="12">
    <source>
        <dbReference type="ARBA" id="ARBA00022786"/>
    </source>
</evidence>
<dbReference type="Pfam" id="PF01485">
    <property type="entry name" value="IBR"/>
    <property type="match status" value="1"/>
</dbReference>
<comment type="catalytic activity">
    <reaction evidence="1">
        <text>[E2 ubiquitin-conjugating enzyme]-S-ubiquitinyl-L-cysteine + [acceptor protein]-L-lysine = [E2 ubiquitin-conjugating enzyme]-L-cysteine + [acceptor protein]-N(6)-ubiquitinyl-L-lysine.</text>
        <dbReference type="EC" id="2.3.2.31"/>
    </reaction>
</comment>
<dbReference type="InterPro" id="IPR001841">
    <property type="entry name" value="Znf_RING"/>
</dbReference>
<keyword evidence="12" id="KW-0833">Ubl conjugation pathway</keyword>
<dbReference type="InterPro" id="IPR013083">
    <property type="entry name" value="Znf_RING/FYVE/PHD"/>
</dbReference>
<dbReference type="GO" id="GO:0005737">
    <property type="term" value="C:cytoplasm"/>
    <property type="evidence" value="ECO:0007669"/>
    <property type="project" value="UniProtKB-SubCell"/>
</dbReference>
<evidence type="ECO:0000256" key="3">
    <source>
        <dbReference type="ARBA" id="ARBA00004496"/>
    </source>
</evidence>
<dbReference type="PROSITE" id="PS50089">
    <property type="entry name" value="ZF_RING_2"/>
    <property type="match status" value="1"/>
</dbReference>
<keyword evidence="6" id="KW-0963">Cytoplasm</keyword>
<dbReference type="InterPro" id="IPR047548">
    <property type="entry name" value="Rcat_RBR_RNF14"/>
</dbReference>
<comment type="similarity">
    <text evidence="18">Belongs to the RBR family. RNF14 subfamily.</text>
</comment>
<dbReference type="EC" id="2.3.2.31" evidence="5"/>
<comment type="subunit">
    <text evidence="19">Interacts with GCN1; interaction takes place in response to ribosome collisions and is required for ubiquitination of EEF1A1/eEF1A. Interacts with the ubiquitin-conjugating enzymes UBE2E1 and UBE2E2. Interacts with AR/androgen receptor. Interacts with TCF7/TCF1, TCF7L1/TCF3 and TCF7L2/TCF4; promoting Wnt signaling.</text>
</comment>
<dbReference type="InterPro" id="IPR031127">
    <property type="entry name" value="E3_UB_ligase_RBR"/>
</dbReference>
<keyword evidence="13" id="KW-0862">Zinc</keyword>
<evidence type="ECO:0000256" key="8">
    <source>
        <dbReference type="ARBA" id="ARBA00022679"/>
    </source>
</evidence>
<protein>
    <recommendedName>
        <fullName evidence="20">E3 ubiquitin-protein ligase RNF14</fullName>
        <ecNumber evidence="5">2.3.2.31</ecNumber>
    </recommendedName>
    <alternativeName>
        <fullName evidence="21">RING finger protein 14</fullName>
    </alternativeName>
</protein>
<evidence type="ECO:0000313" key="27">
    <source>
        <dbReference type="Ensembl" id="ENSCAFP00030004242.1"/>
    </source>
</evidence>
<dbReference type="InterPro" id="IPR044066">
    <property type="entry name" value="TRIAD_supradom"/>
</dbReference>
<dbReference type="PROSITE" id="PS51873">
    <property type="entry name" value="TRIAD"/>
    <property type="match status" value="1"/>
</dbReference>
<dbReference type="SMART" id="SM00591">
    <property type="entry name" value="RWD"/>
    <property type="match status" value="1"/>
</dbReference>
<dbReference type="InterPro" id="IPR031128">
    <property type="entry name" value="RNF14_RING-HC_Zfn"/>
</dbReference>
<dbReference type="FunFam" id="1.20.120.1750:FF:000011">
    <property type="entry name" value="RBR-type E3 ubiquitin transferase"/>
    <property type="match status" value="1"/>
</dbReference>
<evidence type="ECO:0000256" key="2">
    <source>
        <dbReference type="ARBA" id="ARBA00004123"/>
    </source>
</evidence>
<dbReference type="SMART" id="SM00647">
    <property type="entry name" value="IBR"/>
    <property type="match status" value="2"/>
</dbReference>
<evidence type="ECO:0000256" key="10">
    <source>
        <dbReference type="ARBA" id="ARBA00022737"/>
    </source>
</evidence>
<evidence type="ECO:0000256" key="7">
    <source>
        <dbReference type="ARBA" id="ARBA00022553"/>
    </source>
</evidence>
<dbReference type="AlphaFoldDB" id="A0A8C0MA56"/>
<dbReference type="Gene3D" id="2.20.25.20">
    <property type="match status" value="1"/>
</dbReference>
<dbReference type="InterPro" id="IPR002867">
    <property type="entry name" value="IBR_dom"/>
</dbReference>
<dbReference type="CDD" id="cd20354">
    <property type="entry name" value="Rcat_RBR_RNF14"/>
    <property type="match status" value="1"/>
</dbReference>
<sequence>MSSEDREAQEDELLALASIYDGDEFRKAESVQGGETRIYLDLPQNFKIFVSGNSNECLQNGGFEYTICFLPPLVLNFELPPDYPSSSPPSFTLSGKWLSPTQLSALCKHLDNLWEEHRGNVVLFAWMQFLKEETLAYLNIVSPFELKMGSQKKVQRRTAQPSPNTELDFGGAAGSDADQEEVVDERAVQDVESLSSLIQEILDFDQAQQIKCFNSKLFMCNICFCEKLGSECMYFLECRHVYCKACLKDYFEIQIRDGQVQCLNCPEPKCPSVATPGQVKELVDTELFARYDRLLLQSTLDLMADVVYCPRPCCQLPVMQEPGCTMGICSSCNFAFCTLCRLTYHGVSPCKVTAEKLMDLRNEYLQADEANKRFLEQRYGKRVIQKALEEMESKEWLEKNSKSCPCCGTPIEKLDGCNKMTCTGCMQYFCWICMGSLSRANPYKHFTDPASPCFNRTNGPPEIDPCSHGWKSNDRKVWFLLKSRVVYETSQSKKTRSTPHLRHTLKPGHLLPDPPFPLPSPLKYLTVFTFSSRVASSSHTNTVRGCCWKADTVHMWLTPSSMALYRAKAL</sequence>
<dbReference type="GO" id="GO:0005634">
    <property type="term" value="C:nucleus"/>
    <property type="evidence" value="ECO:0007669"/>
    <property type="project" value="UniProtKB-SubCell"/>
</dbReference>
<evidence type="ECO:0000256" key="1">
    <source>
        <dbReference type="ARBA" id="ARBA00001798"/>
    </source>
</evidence>
<dbReference type="OrthoDB" id="1431934at2759"/>
<evidence type="ECO:0000259" key="24">
    <source>
        <dbReference type="PROSITE" id="PS50089"/>
    </source>
</evidence>
<keyword evidence="14" id="KW-0832">Ubl conjugation</keyword>
<feature type="domain" description="RWD" evidence="25">
    <location>
        <begin position="11"/>
        <end position="137"/>
    </location>
</feature>
<dbReference type="CDD" id="cd16628">
    <property type="entry name" value="RING-HC_RBR_RNF14"/>
    <property type="match status" value="1"/>
</dbReference>
<dbReference type="GO" id="GO:0008270">
    <property type="term" value="F:zinc ion binding"/>
    <property type="evidence" value="ECO:0007669"/>
    <property type="project" value="UniProtKB-KW"/>
</dbReference>
<keyword evidence="11 22" id="KW-0863">Zinc-finger</keyword>
<evidence type="ECO:0000256" key="9">
    <source>
        <dbReference type="ARBA" id="ARBA00022723"/>
    </source>
</evidence>
<reference evidence="27" key="2">
    <citation type="submission" date="2025-08" db="UniProtKB">
        <authorList>
            <consortium name="Ensembl"/>
        </authorList>
    </citation>
    <scope>IDENTIFICATION</scope>
</reference>
<dbReference type="Gene3D" id="3.30.40.10">
    <property type="entry name" value="Zinc/RING finger domain, C3HC4 (zinc finger)"/>
    <property type="match status" value="1"/>
</dbReference>
<name>A0A8C0MA56_CANLF</name>
<dbReference type="Gene3D" id="1.20.120.1750">
    <property type="match status" value="1"/>
</dbReference>
<evidence type="ECO:0000256" key="15">
    <source>
        <dbReference type="ARBA" id="ARBA00023015"/>
    </source>
</evidence>
<dbReference type="PROSITE" id="PS50908">
    <property type="entry name" value="RWD"/>
    <property type="match status" value="1"/>
</dbReference>
<evidence type="ECO:0000256" key="20">
    <source>
        <dbReference type="ARBA" id="ARBA00067098"/>
    </source>
</evidence>
<dbReference type="PROSITE" id="PS00518">
    <property type="entry name" value="ZF_RING_1"/>
    <property type="match status" value="1"/>
</dbReference>
<keyword evidence="17" id="KW-0539">Nucleus</keyword>
<evidence type="ECO:0000256" key="6">
    <source>
        <dbReference type="ARBA" id="ARBA00022490"/>
    </source>
</evidence>
<comment type="subcellular location">
    <subcellularLocation>
        <location evidence="3">Cytoplasm</location>
    </subcellularLocation>
    <subcellularLocation>
        <location evidence="2">Nucleus</location>
    </subcellularLocation>
</comment>
<evidence type="ECO:0000256" key="14">
    <source>
        <dbReference type="ARBA" id="ARBA00022843"/>
    </source>
</evidence>
<organism evidence="27 28">
    <name type="scientific">Canis lupus familiaris</name>
    <name type="common">Dog</name>
    <name type="synonym">Canis familiaris</name>
    <dbReference type="NCBI Taxonomy" id="9615"/>
    <lineage>
        <taxon>Eukaryota</taxon>
        <taxon>Metazoa</taxon>
        <taxon>Chordata</taxon>
        <taxon>Craniata</taxon>
        <taxon>Vertebrata</taxon>
        <taxon>Euteleostomi</taxon>
        <taxon>Mammalia</taxon>
        <taxon>Eutheria</taxon>
        <taxon>Laurasiatheria</taxon>
        <taxon>Carnivora</taxon>
        <taxon>Caniformia</taxon>
        <taxon>Canidae</taxon>
        <taxon>Canis</taxon>
    </lineage>
</organism>
<evidence type="ECO:0000256" key="17">
    <source>
        <dbReference type="ARBA" id="ARBA00023242"/>
    </source>
</evidence>
<dbReference type="FunFam" id="3.30.40.10:FF:000186">
    <property type="entry name" value="RBR-type E3 ubiquitin transferase"/>
    <property type="match status" value="1"/>
</dbReference>